<dbReference type="GO" id="GO:0007168">
    <property type="term" value="P:receptor guanylyl cyclase signaling pathway"/>
    <property type="evidence" value="ECO:0007669"/>
    <property type="project" value="TreeGrafter"/>
</dbReference>
<dbReference type="Ensembl" id="ENSACIT00000001644.1">
    <property type="protein sequence ID" value="ENSACIP00000001576.1"/>
    <property type="gene ID" value="ENSACIG00000000992.1"/>
</dbReference>
<keyword evidence="6" id="KW-0456">Lyase</keyword>
<keyword evidence="5" id="KW-0472">Membrane</keyword>
<evidence type="ECO:0000259" key="8">
    <source>
        <dbReference type="PROSITE" id="PS50125"/>
    </source>
</evidence>
<evidence type="ECO:0000256" key="5">
    <source>
        <dbReference type="ARBA" id="ARBA00023136"/>
    </source>
</evidence>
<evidence type="ECO:0000256" key="1">
    <source>
        <dbReference type="ARBA" id="ARBA00004370"/>
    </source>
</evidence>
<dbReference type="InterPro" id="IPR029787">
    <property type="entry name" value="Nucleotide_cyclase"/>
</dbReference>
<evidence type="ECO:0000256" key="3">
    <source>
        <dbReference type="ARBA" id="ARBA00022741"/>
    </source>
</evidence>
<dbReference type="Gene3D" id="3.30.70.1230">
    <property type="entry name" value="Nucleotide cyclase"/>
    <property type="match status" value="1"/>
</dbReference>
<dbReference type="Proteomes" id="UP000261340">
    <property type="component" value="Unplaced"/>
</dbReference>
<dbReference type="CDD" id="cd07302">
    <property type="entry name" value="CHD"/>
    <property type="match status" value="1"/>
</dbReference>
<dbReference type="AlphaFoldDB" id="A0A3Q0QWA2"/>
<dbReference type="PROSITE" id="PS50125">
    <property type="entry name" value="GUANYLATE_CYCLASE_2"/>
    <property type="match status" value="1"/>
</dbReference>
<protein>
    <recommendedName>
        <fullName evidence="8">Guanylate cyclase domain-containing protein</fullName>
    </recommendedName>
</protein>
<keyword evidence="10" id="KW-1185">Reference proteome</keyword>
<feature type="compositionally biased region" description="Basic residues" evidence="7">
    <location>
        <begin position="111"/>
        <end position="121"/>
    </location>
</feature>
<dbReference type="InterPro" id="IPR001054">
    <property type="entry name" value="A/G_cyclase"/>
</dbReference>
<feature type="region of interest" description="Disordered" evidence="7">
    <location>
        <begin position="84"/>
        <end position="121"/>
    </location>
</feature>
<feature type="domain" description="Guanylate cyclase" evidence="8">
    <location>
        <begin position="1"/>
        <end position="18"/>
    </location>
</feature>
<reference evidence="9" key="1">
    <citation type="submission" date="2025-08" db="UniProtKB">
        <authorList>
            <consortium name="Ensembl"/>
        </authorList>
    </citation>
    <scope>IDENTIFICATION</scope>
</reference>
<dbReference type="PANTHER" id="PTHR11920:SF501">
    <property type="entry name" value="GUANYLATE CYCLASE 32E"/>
    <property type="match status" value="1"/>
</dbReference>
<organism evidence="9 10">
    <name type="scientific">Amphilophus citrinellus</name>
    <name type="common">Midas cichlid</name>
    <name type="synonym">Cichlasoma citrinellum</name>
    <dbReference type="NCBI Taxonomy" id="61819"/>
    <lineage>
        <taxon>Eukaryota</taxon>
        <taxon>Metazoa</taxon>
        <taxon>Chordata</taxon>
        <taxon>Craniata</taxon>
        <taxon>Vertebrata</taxon>
        <taxon>Euteleostomi</taxon>
        <taxon>Actinopterygii</taxon>
        <taxon>Neopterygii</taxon>
        <taxon>Teleostei</taxon>
        <taxon>Neoteleostei</taxon>
        <taxon>Acanthomorphata</taxon>
        <taxon>Ovalentaria</taxon>
        <taxon>Cichlomorphae</taxon>
        <taxon>Cichliformes</taxon>
        <taxon>Cichlidae</taxon>
        <taxon>New World cichlids</taxon>
        <taxon>Cichlasomatinae</taxon>
        <taxon>Heroini</taxon>
        <taxon>Amphilophus</taxon>
    </lineage>
</organism>
<dbReference type="InterPro" id="IPR050401">
    <property type="entry name" value="Cyclic_nucleotide_synthase"/>
</dbReference>
<evidence type="ECO:0000313" key="9">
    <source>
        <dbReference type="Ensembl" id="ENSACIP00000001576.1"/>
    </source>
</evidence>
<dbReference type="GO" id="GO:0005886">
    <property type="term" value="C:plasma membrane"/>
    <property type="evidence" value="ECO:0007669"/>
    <property type="project" value="TreeGrafter"/>
</dbReference>
<sequence length="121" mass="13670">MPRYCLFGDTVNTASRMESHGLPNKIHLSPNNTPCTLALYNKCFIIQKRGEIEVKGKGRMTTYFLERNTGVTEQQIMGLCDLEGTDGEESSQITPASGFRKTKQGSEMKCARTRARKRENY</sequence>
<dbReference type="GO" id="GO:0004016">
    <property type="term" value="F:adenylate cyclase activity"/>
    <property type="evidence" value="ECO:0007669"/>
    <property type="project" value="TreeGrafter"/>
</dbReference>
<evidence type="ECO:0000256" key="4">
    <source>
        <dbReference type="ARBA" id="ARBA00022989"/>
    </source>
</evidence>
<dbReference type="GO" id="GO:0035556">
    <property type="term" value="P:intracellular signal transduction"/>
    <property type="evidence" value="ECO:0007669"/>
    <property type="project" value="InterPro"/>
</dbReference>
<dbReference type="SUPFAM" id="SSF55073">
    <property type="entry name" value="Nucleotide cyclase"/>
    <property type="match status" value="1"/>
</dbReference>
<evidence type="ECO:0000313" key="10">
    <source>
        <dbReference type="Proteomes" id="UP000261340"/>
    </source>
</evidence>
<evidence type="ECO:0000256" key="7">
    <source>
        <dbReference type="SAM" id="MobiDB-lite"/>
    </source>
</evidence>
<dbReference type="Pfam" id="PF00211">
    <property type="entry name" value="Guanylate_cyc"/>
    <property type="match status" value="1"/>
</dbReference>
<comment type="subcellular location">
    <subcellularLocation>
        <location evidence="1">Membrane</location>
    </subcellularLocation>
</comment>
<proteinExistence type="predicted"/>
<dbReference type="GO" id="GO:0004383">
    <property type="term" value="F:guanylate cyclase activity"/>
    <property type="evidence" value="ECO:0007669"/>
    <property type="project" value="TreeGrafter"/>
</dbReference>
<keyword evidence="4" id="KW-1133">Transmembrane helix</keyword>
<dbReference type="GO" id="GO:0000166">
    <property type="term" value="F:nucleotide binding"/>
    <property type="evidence" value="ECO:0007669"/>
    <property type="project" value="UniProtKB-KW"/>
</dbReference>
<dbReference type="GeneTree" id="ENSGT00940000165430"/>
<evidence type="ECO:0000256" key="6">
    <source>
        <dbReference type="ARBA" id="ARBA00023239"/>
    </source>
</evidence>
<reference evidence="9" key="2">
    <citation type="submission" date="2025-09" db="UniProtKB">
        <authorList>
            <consortium name="Ensembl"/>
        </authorList>
    </citation>
    <scope>IDENTIFICATION</scope>
</reference>
<keyword evidence="3" id="KW-0547">Nucleotide-binding</keyword>
<dbReference type="PANTHER" id="PTHR11920">
    <property type="entry name" value="GUANYLYL CYCLASE"/>
    <property type="match status" value="1"/>
</dbReference>
<dbReference type="GO" id="GO:0001653">
    <property type="term" value="F:peptide receptor activity"/>
    <property type="evidence" value="ECO:0007669"/>
    <property type="project" value="TreeGrafter"/>
</dbReference>
<name>A0A3Q0QWA2_AMPCI</name>
<evidence type="ECO:0000256" key="2">
    <source>
        <dbReference type="ARBA" id="ARBA00022692"/>
    </source>
</evidence>
<accession>A0A3Q0QWA2</accession>
<keyword evidence="2" id="KW-0812">Transmembrane</keyword>